<organism evidence="2 3">
    <name type="scientific">Choiromyces venosus 120613-1</name>
    <dbReference type="NCBI Taxonomy" id="1336337"/>
    <lineage>
        <taxon>Eukaryota</taxon>
        <taxon>Fungi</taxon>
        <taxon>Dikarya</taxon>
        <taxon>Ascomycota</taxon>
        <taxon>Pezizomycotina</taxon>
        <taxon>Pezizomycetes</taxon>
        <taxon>Pezizales</taxon>
        <taxon>Tuberaceae</taxon>
        <taxon>Choiromyces</taxon>
    </lineage>
</organism>
<sequence length="241" mass="27759">IQFFFDLLSYYEEKFQVTLERVWNLNESSFKIGEPKYWAYGISPVGTLNNVSYESSELVTILELISATGDLGKLLLIYKGVNLMEAWFPQERQISVPVSTSSTAFINSEIFLSWFKSNFPSSDKWQLLLLDGHSALITDEFMQASITKAHVIPIYFPSHMTNVLQPLDRGCFSSVKPKYCTFISEGFLEGLTPSKQLFFKGYFEKRDESFSKRVILGSWKKARHLLRNIDLAIESFHIQMN</sequence>
<protein>
    <submittedName>
        <fullName evidence="2">DDE-domain-containing protein</fullName>
    </submittedName>
</protein>
<name>A0A3N4J104_9PEZI</name>
<gene>
    <name evidence="2" type="ORF">L873DRAFT_1865923</name>
</gene>
<reference evidence="2 3" key="1">
    <citation type="journal article" date="2018" name="Nat. Ecol. Evol.">
        <title>Pezizomycetes genomes reveal the molecular basis of ectomycorrhizal truffle lifestyle.</title>
        <authorList>
            <person name="Murat C."/>
            <person name="Payen T."/>
            <person name="Noel B."/>
            <person name="Kuo A."/>
            <person name="Morin E."/>
            <person name="Chen J."/>
            <person name="Kohler A."/>
            <person name="Krizsan K."/>
            <person name="Balestrini R."/>
            <person name="Da Silva C."/>
            <person name="Montanini B."/>
            <person name="Hainaut M."/>
            <person name="Levati E."/>
            <person name="Barry K.W."/>
            <person name="Belfiori B."/>
            <person name="Cichocki N."/>
            <person name="Clum A."/>
            <person name="Dockter R.B."/>
            <person name="Fauchery L."/>
            <person name="Guy J."/>
            <person name="Iotti M."/>
            <person name="Le Tacon F."/>
            <person name="Lindquist E.A."/>
            <person name="Lipzen A."/>
            <person name="Malagnac F."/>
            <person name="Mello A."/>
            <person name="Molinier V."/>
            <person name="Miyauchi S."/>
            <person name="Poulain J."/>
            <person name="Riccioni C."/>
            <person name="Rubini A."/>
            <person name="Sitrit Y."/>
            <person name="Splivallo R."/>
            <person name="Traeger S."/>
            <person name="Wang M."/>
            <person name="Zifcakova L."/>
            <person name="Wipf D."/>
            <person name="Zambonelli A."/>
            <person name="Paolocci F."/>
            <person name="Nowrousian M."/>
            <person name="Ottonello S."/>
            <person name="Baldrian P."/>
            <person name="Spatafora J.W."/>
            <person name="Henrissat B."/>
            <person name="Nagy L.G."/>
            <person name="Aury J.M."/>
            <person name="Wincker P."/>
            <person name="Grigoriev I.V."/>
            <person name="Bonfante P."/>
            <person name="Martin F.M."/>
        </authorList>
    </citation>
    <scope>NUCLEOTIDE SEQUENCE [LARGE SCALE GENOMIC DNA]</scope>
    <source>
        <strain evidence="2 3">120613-1</strain>
    </source>
</reference>
<feature type="non-terminal residue" evidence="2">
    <location>
        <position position="1"/>
    </location>
</feature>
<dbReference type="Proteomes" id="UP000276215">
    <property type="component" value="Unassembled WGS sequence"/>
</dbReference>
<keyword evidence="3" id="KW-1185">Reference proteome</keyword>
<dbReference type="GO" id="GO:0003676">
    <property type="term" value="F:nucleic acid binding"/>
    <property type="evidence" value="ECO:0007669"/>
    <property type="project" value="InterPro"/>
</dbReference>
<feature type="domain" description="DDE-1" evidence="1">
    <location>
        <begin position="57"/>
        <end position="196"/>
    </location>
</feature>
<evidence type="ECO:0000313" key="2">
    <source>
        <dbReference type="EMBL" id="RPA91949.1"/>
    </source>
</evidence>
<dbReference type="STRING" id="1336337.A0A3N4J104"/>
<dbReference type="InterPro" id="IPR004875">
    <property type="entry name" value="DDE_SF_endonuclease_dom"/>
</dbReference>
<accession>A0A3N4J104</accession>
<evidence type="ECO:0000259" key="1">
    <source>
        <dbReference type="Pfam" id="PF03184"/>
    </source>
</evidence>
<evidence type="ECO:0000313" key="3">
    <source>
        <dbReference type="Proteomes" id="UP000276215"/>
    </source>
</evidence>
<dbReference type="EMBL" id="ML120484">
    <property type="protein sequence ID" value="RPA91949.1"/>
    <property type="molecule type" value="Genomic_DNA"/>
</dbReference>
<proteinExistence type="predicted"/>
<dbReference type="Pfam" id="PF03184">
    <property type="entry name" value="DDE_1"/>
    <property type="match status" value="1"/>
</dbReference>
<dbReference type="AlphaFoldDB" id="A0A3N4J104"/>
<dbReference type="OrthoDB" id="2439318at2759"/>